<dbReference type="RefSeq" id="WP_189896556.1">
    <property type="nucleotide sequence ID" value="NZ_BNBC01000003.1"/>
</dbReference>
<proteinExistence type="predicted"/>
<sequence length="142" mass="15656">MDHRLYVPWFSVGEADEDAFEMLDGVWRRFVSVLRERAVTWPCDPDDTLILRPEETGFAHLLALVHAVMPGTNVISHVFGAFFDGQGVLGTELHNQMYIPLQGSAAGTLHVAGSPGRCAELTADWFERILRGQVGNVTASMS</sequence>
<organism evidence="1 2">
    <name type="scientific">Streptomyces spiralis</name>
    <dbReference type="NCBI Taxonomy" id="66376"/>
    <lineage>
        <taxon>Bacteria</taxon>
        <taxon>Bacillati</taxon>
        <taxon>Actinomycetota</taxon>
        <taxon>Actinomycetes</taxon>
        <taxon>Kitasatosporales</taxon>
        <taxon>Streptomycetaceae</taxon>
        <taxon>Streptomyces</taxon>
    </lineage>
</organism>
<dbReference type="Proteomes" id="UP000641386">
    <property type="component" value="Unassembled WGS sequence"/>
</dbReference>
<name>A0A918ZKL9_9ACTN</name>
<reference evidence="1" key="1">
    <citation type="journal article" date="2014" name="Int. J. Syst. Evol. Microbiol.">
        <title>Complete genome sequence of Corynebacterium casei LMG S-19264T (=DSM 44701T), isolated from a smear-ripened cheese.</title>
        <authorList>
            <consortium name="US DOE Joint Genome Institute (JGI-PGF)"/>
            <person name="Walter F."/>
            <person name="Albersmeier A."/>
            <person name="Kalinowski J."/>
            <person name="Ruckert C."/>
        </authorList>
    </citation>
    <scope>NUCLEOTIDE SEQUENCE</scope>
    <source>
        <strain evidence="1">JCM 3302</strain>
    </source>
</reference>
<comment type="caution">
    <text evidence="1">The sequence shown here is derived from an EMBL/GenBank/DDBJ whole genome shotgun (WGS) entry which is preliminary data.</text>
</comment>
<protein>
    <submittedName>
        <fullName evidence="1">Uncharacterized protein</fullName>
    </submittedName>
</protein>
<reference evidence="1" key="2">
    <citation type="submission" date="2020-09" db="EMBL/GenBank/DDBJ databases">
        <authorList>
            <person name="Sun Q."/>
            <person name="Ohkuma M."/>
        </authorList>
    </citation>
    <scope>NUCLEOTIDE SEQUENCE</scope>
    <source>
        <strain evidence="1">JCM 3302</strain>
    </source>
</reference>
<dbReference type="EMBL" id="BNBC01000003">
    <property type="protein sequence ID" value="GHE58176.1"/>
    <property type="molecule type" value="Genomic_DNA"/>
</dbReference>
<gene>
    <name evidence="1" type="ORF">GCM10014715_08940</name>
</gene>
<keyword evidence="2" id="KW-1185">Reference proteome</keyword>
<dbReference type="AlphaFoldDB" id="A0A918ZKL9"/>
<accession>A0A918ZKL9</accession>
<evidence type="ECO:0000313" key="1">
    <source>
        <dbReference type="EMBL" id="GHE58176.1"/>
    </source>
</evidence>
<evidence type="ECO:0000313" key="2">
    <source>
        <dbReference type="Proteomes" id="UP000641386"/>
    </source>
</evidence>